<evidence type="ECO:0000313" key="2">
    <source>
        <dbReference type="Proteomes" id="UP000276991"/>
    </source>
</evidence>
<dbReference type="EMBL" id="UPTC01000953">
    <property type="protein sequence ID" value="VBB30678.1"/>
    <property type="molecule type" value="Genomic_DNA"/>
</dbReference>
<keyword evidence="2" id="KW-1185">Reference proteome</keyword>
<protein>
    <submittedName>
        <fullName evidence="1">Uncharacterized protein</fullName>
    </submittedName>
</protein>
<name>A0A498SNA8_ACAVI</name>
<accession>A0A498SNA8</accession>
<reference evidence="1 2" key="1">
    <citation type="submission" date="2018-08" db="EMBL/GenBank/DDBJ databases">
        <authorList>
            <person name="Laetsch R D."/>
            <person name="Stevens L."/>
            <person name="Kumar S."/>
            <person name="Blaxter L. M."/>
        </authorList>
    </citation>
    <scope>NUCLEOTIDE SEQUENCE [LARGE SCALE GENOMIC DNA]</scope>
</reference>
<evidence type="ECO:0000313" key="1">
    <source>
        <dbReference type="EMBL" id="VBB30678.1"/>
    </source>
</evidence>
<dbReference type="Proteomes" id="UP000276991">
    <property type="component" value="Unassembled WGS sequence"/>
</dbReference>
<dbReference type="AlphaFoldDB" id="A0A498SNA8"/>
<sequence length="81" mass="9019">MICVSKESSQRTIEGTEALRRAFCDIKKLDEVMVLQDDNTISINGVLSDDNIIAAEDMISVEKILGLTEDNIASDVMEEER</sequence>
<proteinExistence type="predicted"/>
<organism evidence="1 2">
    <name type="scientific">Acanthocheilonema viteae</name>
    <name type="common">Filarial nematode worm</name>
    <name type="synonym">Dipetalonema viteae</name>
    <dbReference type="NCBI Taxonomy" id="6277"/>
    <lineage>
        <taxon>Eukaryota</taxon>
        <taxon>Metazoa</taxon>
        <taxon>Ecdysozoa</taxon>
        <taxon>Nematoda</taxon>
        <taxon>Chromadorea</taxon>
        <taxon>Rhabditida</taxon>
        <taxon>Spirurina</taxon>
        <taxon>Spiruromorpha</taxon>
        <taxon>Filarioidea</taxon>
        <taxon>Onchocercidae</taxon>
        <taxon>Acanthocheilonema</taxon>
    </lineage>
</organism>
<gene>
    <name evidence="1" type="ORF">NAV_LOCUS5469</name>
</gene>